<dbReference type="Gene3D" id="1.10.1740.10">
    <property type="match status" value="1"/>
</dbReference>
<dbReference type="AlphaFoldDB" id="A0A1B1SC64"/>
<dbReference type="PANTHER" id="PTHR43133">
    <property type="entry name" value="RNA POLYMERASE ECF-TYPE SIGMA FACTO"/>
    <property type="match status" value="1"/>
</dbReference>
<name>A0A1B1SC64_9BACT</name>
<evidence type="ECO:0000259" key="6">
    <source>
        <dbReference type="Pfam" id="PF08281"/>
    </source>
</evidence>
<evidence type="ECO:0000256" key="2">
    <source>
        <dbReference type="ARBA" id="ARBA00023015"/>
    </source>
</evidence>
<evidence type="ECO:0000313" key="8">
    <source>
        <dbReference type="Proteomes" id="UP000186351"/>
    </source>
</evidence>
<dbReference type="Gene3D" id="1.10.10.10">
    <property type="entry name" value="Winged helix-like DNA-binding domain superfamily/Winged helix DNA-binding domain"/>
    <property type="match status" value="1"/>
</dbReference>
<sequence>MRQSLPLKIVKAQHSASEILRKVSTDILTSTFERLRLRLRGIAAGIAGDIDADDALHDAFCGLWARHRDVESSVEAIKLSYAAVRNSAIDLRRRAKSHPMVYLDEGGYAAESPEYAERERRITYQAVLELSRRVLSERQFEIFNLHDIEGVGYEEIAMRLSMSQESVRMALSRARKAIRELYRQGII</sequence>
<keyword evidence="8" id="KW-1185">Reference proteome</keyword>
<dbReference type="SUPFAM" id="SSF88946">
    <property type="entry name" value="Sigma2 domain of RNA polymerase sigma factors"/>
    <property type="match status" value="1"/>
</dbReference>
<evidence type="ECO:0000256" key="1">
    <source>
        <dbReference type="ARBA" id="ARBA00010641"/>
    </source>
</evidence>
<dbReference type="SUPFAM" id="SSF88659">
    <property type="entry name" value="Sigma3 and sigma4 domains of RNA polymerase sigma factors"/>
    <property type="match status" value="1"/>
</dbReference>
<dbReference type="GO" id="GO:0003677">
    <property type="term" value="F:DNA binding"/>
    <property type="evidence" value="ECO:0007669"/>
    <property type="project" value="UniProtKB-KW"/>
</dbReference>
<gene>
    <name evidence="7" type="ORF">A4V02_12310</name>
</gene>
<dbReference type="InterPro" id="IPR013325">
    <property type="entry name" value="RNA_pol_sigma_r2"/>
</dbReference>
<evidence type="ECO:0000256" key="3">
    <source>
        <dbReference type="ARBA" id="ARBA00023082"/>
    </source>
</evidence>
<organism evidence="7 8">
    <name type="scientific">Muribaculum intestinale</name>
    <dbReference type="NCBI Taxonomy" id="1796646"/>
    <lineage>
        <taxon>Bacteria</taxon>
        <taxon>Pseudomonadati</taxon>
        <taxon>Bacteroidota</taxon>
        <taxon>Bacteroidia</taxon>
        <taxon>Bacteroidales</taxon>
        <taxon>Muribaculaceae</taxon>
        <taxon>Muribaculum</taxon>
    </lineage>
</organism>
<dbReference type="KEGG" id="pary:A4V02_12310"/>
<accession>A0A1Z2XGB3</accession>
<dbReference type="Pfam" id="PF08281">
    <property type="entry name" value="Sigma70_r4_2"/>
    <property type="match status" value="1"/>
</dbReference>
<dbReference type="InterPro" id="IPR013249">
    <property type="entry name" value="RNA_pol_sigma70_r4_t2"/>
</dbReference>
<dbReference type="InterPro" id="IPR039425">
    <property type="entry name" value="RNA_pol_sigma-70-like"/>
</dbReference>
<protein>
    <recommendedName>
        <fullName evidence="6">RNA polymerase sigma factor 70 region 4 type 2 domain-containing protein</fullName>
    </recommendedName>
</protein>
<dbReference type="Proteomes" id="UP000186351">
    <property type="component" value="Chromosome"/>
</dbReference>
<feature type="domain" description="RNA polymerase sigma factor 70 region 4 type 2" evidence="6">
    <location>
        <begin position="135"/>
        <end position="178"/>
    </location>
</feature>
<dbReference type="STRING" id="1796646.A4V02_12310"/>
<dbReference type="InterPro" id="IPR036388">
    <property type="entry name" value="WH-like_DNA-bd_sf"/>
</dbReference>
<dbReference type="NCBIfam" id="TIGR02937">
    <property type="entry name" value="sigma70-ECF"/>
    <property type="match status" value="1"/>
</dbReference>
<reference evidence="8" key="1">
    <citation type="submission" date="2016-04" db="EMBL/GenBank/DDBJ databases">
        <title>Complete Genome Sequences of Twelve Strains of a Stable Defined Moderately Diverse Mouse Microbiota 2 (sDMDMm2).</title>
        <authorList>
            <person name="Uchimura Y."/>
            <person name="Wyss M."/>
            <person name="Brugiroux S."/>
            <person name="Limenitakis J.P."/>
            <person name="Stecher B."/>
            <person name="McCoy K.D."/>
            <person name="Macpherson A.J."/>
        </authorList>
    </citation>
    <scope>NUCLEOTIDE SEQUENCE [LARGE SCALE GENOMIC DNA]</scope>
    <source>
        <strain evidence="8">YL27</strain>
    </source>
</reference>
<dbReference type="InterPro" id="IPR013324">
    <property type="entry name" value="RNA_pol_sigma_r3/r4-like"/>
</dbReference>
<dbReference type="EMBL" id="CP015402">
    <property type="protein sequence ID" value="ANU64424.2"/>
    <property type="molecule type" value="Genomic_DNA"/>
</dbReference>
<evidence type="ECO:0000256" key="5">
    <source>
        <dbReference type="ARBA" id="ARBA00023163"/>
    </source>
</evidence>
<accession>A0A1B1SC64</accession>
<dbReference type="OrthoDB" id="795989at2"/>
<evidence type="ECO:0000313" key="7">
    <source>
        <dbReference type="EMBL" id="ANU64424.2"/>
    </source>
</evidence>
<comment type="similarity">
    <text evidence="1">Belongs to the sigma-70 factor family. ECF subfamily.</text>
</comment>
<keyword evidence="4" id="KW-0238">DNA-binding</keyword>
<keyword evidence="3" id="KW-0731">Sigma factor</keyword>
<keyword evidence="2" id="KW-0805">Transcription regulation</keyword>
<dbReference type="GO" id="GO:0016987">
    <property type="term" value="F:sigma factor activity"/>
    <property type="evidence" value="ECO:0007669"/>
    <property type="project" value="UniProtKB-KW"/>
</dbReference>
<evidence type="ECO:0000256" key="4">
    <source>
        <dbReference type="ARBA" id="ARBA00023125"/>
    </source>
</evidence>
<proteinExistence type="inferred from homology"/>
<dbReference type="GO" id="GO:0006352">
    <property type="term" value="P:DNA-templated transcription initiation"/>
    <property type="evidence" value="ECO:0007669"/>
    <property type="project" value="InterPro"/>
</dbReference>
<keyword evidence="5" id="KW-0804">Transcription</keyword>
<dbReference type="PANTHER" id="PTHR43133:SF8">
    <property type="entry name" value="RNA POLYMERASE SIGMA FACTOR HI_1459-RELATED"/>
    <property type="match status" value="1"/>
</dbReference>
<dbReference type="InterPro" id="IPR014284">
    <property type="entry name" value="RNA_pol_sigma-70_dom"/>
</dbReference>